<feature type="compositionally biased region" description="Basic and acidic residues" evidence="1">
    <location>
        <begin position="432"/>
        <end position="470"/>
    </location>
</feature>
<feature type="transmembrane region" description="Helical" evidence="2">
    <location>
        <begin position="933"/>
        <end position="956"/>
    </location>
</feature>
<evidence type="ECO:0000313" key="3">
    <source>
        <dbReference type="EMBL" id="KAF4660750.1"/>
    </source>
</evidence>
<dbReference type="EMBL" id="JABAHT010000220">
    <property type="protein sequence ID" value="KAF4660750.1"/>
    <property type="molecule type" value="Genomic_DNA"/>
</dbReference>
<comment type="caution">
    <text evidence="3">The sequence shown here is derived from an EMBL/GenBank/DDBJ whole genome shotgun (WGS) entry which is preliminary data.</text>
</comment>
<feature type="region of interest" description="Disordered" evidence="1">
    <location>
        <begin position="1"/>
        <end position="165"/>
    </location>
</feature>
<proteinExistence type="predicted"/>
<feature type="compositionally biased region" description="Gly residues" evidence="1">
    <location>
        <begin position="95"/>
        <end position="104"/>
    </location>
</feature>
<feature type="region of interest" description="Disordered" evidence="1">
    <location>
        <begin position="1101"/>
        <end position="1121"/>
    </location>
</feature>
<organism evidence="3 4">
    <name type="scientific">Perkinsus olseni</name>
    <name type="common">Perkinsus atlanticus</name>
    <dbReference type="NCBI Taxonomy" id="32597"/>
    <lineage>
        <taxon>Eukaryota</taxon>
        <taxon>Sar</taxon>
        <taxon>Alveolata</taxon>
        <taxon>Perkinsozoa</taxon>
        <taxon>Perkinsea</taxon>
        <taxon>Perkinsida</taxon>
        <taxon>Perkinsidae</taxon>
        <taxon>Perkinsus</taxon>
    </lineage>
</organism>
<dbReference type="Proteomes" id="UP000570595">
    <property type="component" value="Unassembled WGS sequence"/>
</dbReference>
<dbReference type="OrthoDB" id="10300924at2759"/>
<keyword evidence="2" id="KW-0472">Membrane</keyword>
<feature type="compositionally biased region" description="Polar residues" evidence="1">
    <location>
        <begin position="1"/>
        <end position="13"/>
    </location>
</feature>
<evidence type="ECO:0000256" key="2">
    <source>
        <dbReference type="SAM" id="Phobius"/>
    </source>
</evidence>
<feature type="compositionally biased region" description="Basic and acidic residues" evidence="1">
    <location>
        <begin position="1105"/>
        <end position="1115"/>
    </location>
</feature>
<feature type="transmembrane region" description="Helical" evidence="2">
    <location>
        <begin position="561"/>
        <end position="581"/>
    </location>
</feature>
<dbReference type="AlphaFoldDB" id="A0A7J6LP08"/>
<feature type="compositionally biased region" description="Polar residues" evidence="1">
    <location>
        <begin position="26"/>
        <end position="46"/>
    </location>
</feature>
<feature type="compositionally biased region" description="Polar residues" evidence="1">
    <location>
        <begin position="79"/>
        <end position="93"/>
    </location>
</feature>
<feature type="region of interest" description="Disordered" evidence="1">
    <location>
        <begin position="432"/>
        <end position="483"/>
    </location>
</feature>
<feature type="compositionally biased region" description="Low complexity" evidence="1">
    <location>
        <begin position="54"/>
        <end position="73"/>
    </location>
</feature>
<feature type="compositionally biased region" description="Basic and acidic residues" evidence="1">
    <location>
        <begin position="138"/>
        <end position="165"/>
    </location>
</feature>
<sequence>MYTNGRRISTSSDRGFREAVGRSKRYSTPSSQARGRVSVTTPQNYPQRPPLHPSTPRLARSSPRSSARSISLTLDTPGPSESGNRSNVVSMSTGWEGGYGGEGLDVGREASSVRQQKRSRRGSAEDSPRLTPRGYRFKSLEDARSLEQDDSRSAGHGEQIEDPLERTMRLQRKYLRSKIPISGPNPLPALCRVIGTAVFLFLMIFASASSYTRSTQWLGNTLCMRTVDGDAIVSNPVFAAWTAASPRNAIDGKRCRLWMQLDPNKPVQSAVFTDFGDYAARTGLQCGFFDENVFGGNCAGGRCLTCIADRPCFSTVSFQQIEAQEVVWTDNRFPVFPSTGSPADVSLFLDDQMTIQLSDTAVGLMPICSLDAMVTPGHSIVIIALYIGSIILLMLLVMREVIEWFKVRRKAHEDTVDDAVMVAHIGEAVEAMKRETESSSRHNSDLHDDAAGRHRDVGAQRSRAGSDRRSSSSSQGPATSLPGTLSTEWRIKLENMKVAAAARERIAVIRGIISMVVRIILYFAVHLTVALFIFALSPSQFFPTTWWSLLDALLGIGSASYWPFTDLLALGDIFILMILLLPPTCRPQWFLTGPLKGANKTRRGEIRHNMMANSEACVIILVRSGTCANPSRRQRLANLVQRCEDLFPAARAGQSKVFVVDFGGGRTPKDDCCNMLRRVVSFNINYAYLPEDNPVVALHWANKVWIPAVAKRHSLENKDEPKRALYRYALVVNDFDGVDERDLPRVFNSHCREHIEKGTQLVILPPRAMMPSGSVKTSWMVDDFLIQRENIRYVSFQGLTGSVVTTPPNSLCLWDRISLYGATATSSGAGKVCWSSELDQAITLRQLTQVECRTELASQPVSVSTKRDFFASYCSDWALQGKLLWELINFKCVTFNIFFAKFWILFDQYIPKFFAIARPLMLVVIFFRSPFDIVFILLVYLLLLLPLTVSAVALSLRRSRELVKQWSMTRLLAVLPVANAIREIFYGFASLYYVIFAYRPLYPSLDYMSKKHCGSGLPPLPGDGGRRVNWFTVWCDRGEEEIEYANGSENETPDRRVKTDSEFGGFRRVRCETDFGKLSTHSCGLHYHRVALLDHPNGLLHKRVPARDSPARGDEWTEEGF</sequence>
<name>A0A7J6LP08_PEROL</name>
<protein>
    <submittedName>
        <fullName evidence="3">Uncharacterized protein</fullName>
    </submittedName>
</protein>
<evidence type="ECO:0000256" key="1">
    <source>
        <dbReference type="SAM" id="MobiDB-lite"/>
    </source>
</evidence>
<gene>
    <name evidence="3" type="ORF">FOZ61_003802</name>
</gene>
<feature type="transmembrane region" description="Helical" evidence="2">
    <location>
        <begin position="519"/>
        <end position="541"/>
    </location>
</feature>
<keyword evidence="2" id="KW-0812">Transmembrane</keyword>
<feature type="transmembrane region" description="Helical" evidence="2">
    <location>
        <begin position="379"/>
        <end position="398"/>
    </location>
</feature>
<evidence type="ECO:0000313" key="4">
    <source>
        <dbReference type="Proteomes" id="UP000570595"/>
    </source>
</evidence>
<reference evidence="3 4" key="1">
    <citation type="submission" date="2020-04" db="EMBL/GenBank/DDBJ databases">
        <title>Perkinsus olseni comparative genomics.</title>
        <authorList>
            <person name="Bogema D.R."/>
        </authorList>
    </citation>
    <scope>NUCLEOTIDE SEQUENCE [LARGE SCALE GENOMIC DNA]</scope>
    <source>
        <strain evidence="3">ATCC PRA-179</strain>
    </source>
</reference>
<feature type="transmembrane region" description="Helical" evidence="2">
    <location>
        <begin position="968"/>
        <end position="995"/>
    </location>
</feature>
<accession>A0A7J6LP08</accession>
<keyword evidence="2" id="KW-1133">Transmembrane helix</keyword>